<dbReference type="EMBL" id="CAADFO010000112">
    <property type="protein sequence ID" value="VFK32447.1"/>
    <property type="molecule type" value="Genomic_DNA"/>
</dbReference>
<sequence length="295" mass="32689">MEKAFIYTYRGGIIIAISIAFAMVISDFSLNILLFSLPYMLILVFLGYRLSLDKRNMAGERIQTAGYLHTLIGFSIALLHVSSSQEGFNIGEVMQPLGSALITSILGWFAGGELSSIKREGDVPGIKDEMGKLSTELDGFTNKVRATHKNYIKTIQGFSEEYGRLLDKQSKESEKLLDRQKKLIEELINGSNGVLTKTKETLGQLDASSRGLIDAMNKTNGLSKEFNEEFGKFGEEFKETTSRIQENAKAHAEALQGATLEAKNAEKYLSESRVLIAELEKLLNYISTIRGHIGT</sequence>
<keyword evidence="1" id="KW-0472">Membrane</keyword>
<organism evidence="3">
    <name type="scientific">Candidatus Kentrum sp. MB</name>
    <dbReference type="NCBI Taxonomy" id="2138164"/>
    <lineage>
        <taxon>Bacteria</taxon>
        <taxon>Pseudomonadati</taxon>
        <taxon>Pseudomonadota</taxon>
        <taxon>Gammaproteobacteria</taxon>
        <taxon>Candidatus Kentrum</taxon>
    </lineage>
</organism>
<protein>
    <submittedName>
        <fullName evidence="3">Uncharacterized protein</fullName>
    </submittedName>
</protein>
<keyword evidence="1" id="KW-0812">Transmembrane</keyword>
<evidence type="ECO:0000313" key="3">
    <source>
        <dbReference type="EMBL" id="VFK35725.1"/>
    </source>
</evidence>
<evidence type="ECO:0000313" key="4">
    <source>
        <dbReference type="EMBL" id="VFK77446.1"/>
    </source>
</evidence>
<dbReference type="EMBL" id="CAADGH010000140">
    <property type="protein sequence ID" value="VFK77446.1"/>
    <property type="molecule type" value="Genomic_DNA"/>
</dbReference>
<feature type="transmembrane region" description="Helical" evidence="1">
    <location>
        <begin position="32"/>
        <end position="52"/>
    </location>
</feature>
<reference evidence="3" key="1">
    <citation type="submission" date="2019-02" db="EMBL/GenBank/DDBJ databases">
        <authorList>
            <person name="Gruber-Vodicka R. H."/>
            <person name="Seah K. B. B."/>
        </authorList>
    </citation>
    <scope>NUCLEOTIDE SEQUENCE</scope>
    <source>
        <strain evidence="2">BECK_BZ197</strain>
        <strain evidence="4">BECK_BZ198</strain>
        <strain evidence="3">BECK_BZ199</strain>
    </source>
</reference>
<name>A0A450Y2G4_9GAMM</name>
<evidence type="ECO:0000313" key="2">
    <source>
        <dbReference type="EMBL" id="VFK32447.1"/>
    </source>
</evidence>
<keyword evidence="1" id="KW-1133">Transmembrane helix</keyword>
<gene>
    <name evidence="2" type="ORF">BECKMB1821G_GA0114241_11125</name>
    <name evidence="4" type="ORF">BECKMB1821H_GA0114242_11403</name>
    <name evidence="3" type="ORF">BECKMB1821I_GA0114274_11403</name>
</gene>
<dbReference type="EMBL" id="CAADFQ010000140">
    <property type="protein sequence ID" value="VFK35725.1"/>
    <property type="molecule type" value="Genomic_DNA"/>
</dbReference>
<evidence type="ECO:0000256" key="1">
    <source>
        <dbReference type="SAM" id="Phobius"/>
    </source>
</evidence>
<proteinExistence type="predicted"/>
<dbReference type="AlphaFoldDB" id="A0A450Y2G4"/>
<feature type="transmembrane region" description="Helical" evidence="1">
    <location>
        <begin position="7"/>
        <end position="26"/>
    </location>
</feature>
<feature type="transmembrane region" description="Helical" evidence="1">
    <location>
        <begin position="64"/>
        <end position="81"/>
    </location>
</feature>
<accession>A0A450Y2G4</accession>